<dbReference type="Proteomes" id="UP001225356">
    <property type="component" value="Unassembled WGS sequence"/>
</dbReference>
<gene>
    <name evidence="1" type="ORF">J2853_006248</name>
</gene>
<comment type="caution">
    <text evidence="1">The sequence shown here is derived from an EMBL/GenBank/DDBJ whole genome shotgun (WGS) entry which is preliminary data.</text>
</comment>
<protein>
    <submittedName>
        <fullName evidence="1">Uncharacterized protein</fullName>
    </submittedName>
</protein>
<evidence type="ECO:0000313" key="2">
    <source>
        <dbReference type="Proteomes" id="UP001225356"/>
    </source>
</evidence>
<dbReference type="NCBIfam" id="NF038083">
    <property type="entry name" value="CU044_5270_fam"/>
    <property type="match status" value="1"/>
</dbReference>
<dbReference type="EMBL" id="JAUSQU010000001">
    <property type="protein sequence ID" value="MDP9847037.1"/>
    <property type="molecule type" value="Genomic_DNA"/>
</dbReference>
<accession>A0ABT9QJV5</accession>
<organism evidence="1 2">
    <name type="scientific">Streptosporangium lutulentum</name>
    <dbReference type="NCBI Taxonomy" id="1461250"/>
    <lineage>
        <taxon>Bacteria</taxon>
        <taxon>Bacillati</taxon>
        <taxon>Actinomycetota</taxon>
        <taxon>Actinomycetes</taxon>
        <taxon>Streptosporangiales</taxon>
        <taxon>Streptosporangiaceae</taxon>
        <taxon>Streptosporangium</taxon>
    </lineage>
</organism>
<dbReference type="InterPro" id="IPR047789">
    <property type="entry name" value="CU044_5270-like"/>
</dbReference>
<reference evidence="1 2" key="1">
    <citation type="submission" date="2023-07" db="EMBL/GenBank/DDBJ databases">
        <title>Sequencing the genomes of 1000 actinobacteria strains.</title>
        <authorList>
            <person name="Klenk H.-P."/>
        </authorList>
    </citation>
    <scope>NUCLEOTIDE SEQUENCE [LARGE SCALE GENOMIC DNA]</scope>
    <source>
        <strain evidence="1 2">DSM 46740</strain>
    </source>
</reference>
<name>A0ABT9QJV5_9ACTN</name>
<evidence type="ECO:0000313" key="1">
    <source>
        <dbReference type="EMBL" id="MDP9847037.1"/>
    </source>
</evidence>
<sequence length="296" mass="32541">MIVVRGDDGSSLLGTRPANAAELLRYAAAVAVEEDPRPRPDQFVYVDRKDVEWHFVGALRTGRYELAQDVRREVWIPAADPGKALARSTYGEKHTSGDQSQVGVASGTVEYQRAGQCPMDVLHVPSQDVSDLPTDPDRLLTRIREDAEAVVRAEKPAQGETPPSGDQIKRRIERAVAMKLVSLVENPFGSSRTRAVVFGALSKMPTTTMVPDLTDPAGRHGVGASISYQGPDGQEREELIFEPGTYRFLGWRSWTETKQEDGRTRETMRAGTAMMTIKVVDSMPEVPKDADAPAYC</sequence>
<proteinExistence type="predicted"/>
<keyword evidence="2" id="KW-1185">Reference proteome</keyword>